<evidence type="ECO:0000313" key="7">
    <source>
        <dbReference type="RefSeq" id="XP_018091289.1"/>
    </source>
</evidence>
<dbReference type="AGR" id="Xenbase:XB-GENE-6485691"/>
<evidence type="ECO:0000313" key="8">
    <source>
        <dbReference type="Xenbase" id="XB-GENE-6485691"/>
    </source>
</evidence>
<dbReference type="AlphaFoldDB" id="A0A1L8EVY6"/>
<dbReference type="GeneID" id="108701337"/>
<dbReference type="RefSeq" id="XP_018091287.1">
    <property type="nucleotide sequence ID" value="XM_018235798.2"/>
</dbReference>
<protein>
    <submittedName>
        <fullName evidence="5 6">Coiled-coil domain-containing protein 148 isoform X1</fullName>
    </submittedName>
</protein>
<dbReference type="CTD" id="108701337"/>
<dbReference type="PANTHER" id="PTHR21549">
    <property type="entry name" value="MUTATED IN BLADDER CANCER 1"/>
    <property type="match status" value="1"/>
</dbReference>
<evidence type="ECO:0000313" key="4">
    <source>
        <dbReference type="Proteomes" id="UP000186698"/>
    </source>
</evidence>
<evidence type="ECO:0000313" key="5">
    <source>
        <dbReference type="RefSeq" id="XP_018091287.1"/>
    </source>
</evidence>
<dbReference type="RefSeq" id="XP_018091288.1">
    <property type="nucleotide sequence ID" value="XM_018235799.2"/>
</dbReference>
<keyword evidence="4" id="KW-1185">Reference proteome</keyword>
<dbReference type="OrthoDB" id="448087at2759"/>
<proteinExistence type="predicted"/>
<evidence type="ECO:0000256" key="3">
    <source>
        <dbReference type="SAM" id="MobiDB-lite"/>
    </source>
</evidence>
<sequence>MTGRDVRAFAPVQRTKDVDKLIIRMKNGIGSSKYKPVDYQQLRAETEAKKLASANIQFKIMKTQHAAKITKDQMLVKQHCQVWWREHRRLTESRSKVESELQSFLDEASLKLPFLSDMNDHEQQLSEEREQFKSRTVHPIWQLRNDLKQRISELNYHMSHQSQMQHDFDPERIIEEVEFVKEQQQALIEQLSEEQQALEKELKACEAQVLSPLEVVPWALTEIPQVLQEAECPYADLKYSLIREYEQFTEGYLAKLQESSQQTKEMDSNCSWSEEEHWIFHVIINQHPQDLPNRRSIYFDMLSKHLPHKPRQELISHENLYYAHRFTKDQRVALLESWTRYRKDFILKAIMTITEACSAYETEIFLVNDRIKQQEICTELKKKVTQWRAHQEEAARLESSIAAREREQRKQREKHERERDKSRRADEKEKIQKYKAEKQQAWEELQKRDLQRLEQLRKIMAQQAEKDKERVLYRQQLLEKRLLEKKEWAWLEEQEEEERQRRLEALRQQVAVIAEFDPVRMMSDTKASKARLGIGIEEEFLLQRPLFQLHTYSEQQIISDPRIRIEMALREAGLHQTMYAKEILPQISPPKPPRKDMESTVFKK</sequence>
<accession>A0A1L8EVY6</accession>
<gene>
    <name evidence="5 6 7 8" type="primary">ccdc148.L</name>
</gene>
<evidence type="ECO:0000256" key="2">
    <source>
        <dbReference type="SAM" id="Coils"/>
    </source>
</evidence>
<keyword evidence="1 2" id="KW-0175">Coiled coil</keyword>
<dbReference type="Proteomes" id="UP000186698">
    <property type="component" value="Chromosome 9_10L"/>
</dbReference>
<organism evidence="5">
    <name type="scientific">Xenopus laevis</name>
    <name type="common">African clawed frog</name>
    <dbReference type="NCBI Taxonomy" id="8355"/>
    <lineage>
        <taxon>Eukaryota</taxon>
        <taxon>Metazoa</taxon>
        <taxon>Chordata</taxon>
        <taxon>Craniata</taxon>
        <taxon>Vertebrata</taxon>
        <taxon>Euteleostomi</taxon>
        <taxon>Amphibia</taxon>
        <taxon>Batrachia</taxon>
        <taxon>Anura</taxon>
        <taxon>Pipoidea</taxon>
        <taxon>Pipidae</taxon>
        <taxon>Xenopodinae</taxon>
        <taxon>Xenopus</taxon>
        <taxon>Xenopus</taxon>
    </lineage>
</organism>
<dbReference type="STRING" id="8355.A0A1L8EVY6"/>
<dbReference type="InterPro" id="IPR039902">
    <property type="entry name" value="CCDC148/CCDC112"/>
</dbReference>
<evidence type="ECO:0000256" key="1">
    <source>
        <dbReference type="ARBA" id="ARBA00023054"/>
    </source>
</evidence>
<dbReference type="KEGG" id="xla:108701337"/>
<feature type="region of interest" description="Disordered" evidence="3">
    <location>
        <begin position="398"/>
        <end position="430"/>
    </location>
</feature>
<dbReference type="PaxDb" id="8355-A0A1L8EVY6"/>
<dbReference type="PANTHER" id="PTHR21549:SF1">
    <property type="entry name" value="COILED-COIL DOMAIN-CONTAINING PROTEIN 148"/>
    <property type="match status" value="1"/>
</dbReference>
<feature type="region of interest" description="Disordered" evidence="3">
    <location>
        <begin position="585"/>
        <end position="604"/>
    </location>
</feature>
<dbReference type="Xenbase" id="XB-GENE-6485691">
    <property type="gene designation" value="ccdc148.L"/>
</dbReference>
<name>A0A1L8EVY6_XENLA</name>
<dbReference type="OMA" id="KLKKYWA"/>
<evidence type="ECO:0000313" key="6">
    <source>
        <dbReference type="RefSeq" id="XP_018091288.1"/>
    </source>
</evidence>
<reference evidence="5 6" key="1">
    <citation type="submission" date="2022-04" db="UniProtKB">
        <authorList>
            <consortium name="RefSeq"/>
        </authorList>
    </citation>
    <scope>IDENTIFICATION</scope>
    <source>
        <strain evidence="5 6">J_2021</strain>
        <tissue evidence="5 6">Erythrocytes</tissue>
    </source>
</reference>
<dbReference type="RefSeq" id="XP_018091289.1">
    <property type="nucleotide sequence ID" value="XM_018235800.2"/>
</dbReference>
<feature type="compositionally biased region" description="Basic and acidic residues" evidence="3">
    <location>
        <begin position="403"/>
        <end position="430"/>
    </location>
</feature>
<feature type="coiled-coil region" evidence="2">
    <location>
        <begin position="174"/>
        <end position="208"/>
    </location>
</feature>